<protein>
    <recommendedName>
        <fullName evidence="2">HD Cas3-type domain-containing protein</fullName>
    </recommendedName>
</protein>
<proteinExistence type="predicted"/>
<dbReference type="RefSeq" id="WP_084012621.1">
    <property type="nucleotide sequence ID" value="NZ_CP063196.1"/>
</dbReference>
<name>A0AA97M077_9ACTN</name>
<feature type="region of interest" description="Disordered" evidence="1">
    <location>
        <begin position="63"/>
        <end position="82"/>
    </location>
</feature>
<dbReference type="Proteomes" id="UP000265719">
    <property type="component" value="Chromosome"/>
</dbReference>
<dbReference type="Pfam" id="PF18019">
    <property type="entry name" value="Cas3_HD"/>
    <property type="match status" value="1"/>
</dbReference>
<dbReference type="EMBL" id="CP063196">
    <property type="protein sequence ID" value="UOE21288.1"/>
    <property type="molecule type" value="Genomic_DNA"/>
</dbReference>
<organism evidence="3 4">
    <name type="scientific">Thermobifida halotolerans</name>
    <dbReference type="NCBI Taxonomy" id="483545"/>
    <lineage>
        <taxon>Bacteria</taxon>
        <taxon>Bacillati</taxon>
        <taxon>Actinomycetota</taxon>
        <taxon>Actinomycetes</taxon>
        <taxon>Streptosporangiales</taxon>
        <taxon>Nocardiopsidaceae</taxon>
        <taxon>Thermobifida</taxon>
    </lineage>
</organism>
<dbReference type="KEGG" id="thao:NI17_009225"/>
<dbReference type="InterPro" id="IPR006483">
    <property type="entry name" value="CRISPR-assoc_Cas3_HD"/>
</dbReference>
<reference evidence="3" key="1">
    <citation type="submission" date="2020-10" db="EMBL/GenBank/DDBJ databases">
        <title>De novo genome project of the cellulose decomposer Thermobifida halotolerans type strain.</title>
        <authorList>
            <person name="Nagy I."/>
            <person name="Horvath B."/>
            <person name="Kukolya J."/>
            <person name="Nagy I."/>
            <person name="Orsini M."/>
        </authorList>
    </citation>
    <scope>NUCLEOTIDE SEQUENCE</scope>
    <source>
        <strain evidence="3">DSM 44931</strain>
    </source>
</reference>
<evidence type="ECO:0000256" key="1">
    <source>
        <dbReference type="SAM" id="MobiDB-lite"/>
    </source>
</evidence>
<feature type="region of interest" description="Disordered" evidence="1">
    <location>
        <begin position="1"/>
        <end position="30"/>
    </location>
</feature>
<keyword evidence="4" id="KW-1185">Reference proteome</keyword>
<gene>
    <name evidence="3" type="ORF">NI17_009225</name>
</gene>
<sequence>MKPKAVRSRDTSKVLAESEEHGGHDLPESSQVSGLAAVLLALHDAGKTSGAFERQVKEVLMTRQKRANAPRSTSRTRKVSISMPEDLSAAIRERVRPGGLSSYVTEAVARQLELDLLADLSDLLEDEYGPVSEEALAEAEAAWPDAD</sequence>
<evidence type="ECO:0000259" key="2">
    <source>
        <dbReference type="Pfam" id="PF18019"/>
    </source>
</evidence>
<evidence type="ECO:0000313" key="3">
    <source>
        <dbReference type="EMBL" id="UOE21288.1"/>
    </source>
</evidence>
<feature type="compositionally biased region" description="Basic and acidic residues" evidence="1">
    <location>
        <begin position="7"/>
        <end position="27"/>
    </location>
</feature>
<feature type="domain" description="HD Cas3-type" evidence="2">
    <location>
        <begin position="28"/>
        <end position="74"/>
    </location>
</feature>
<dbReference type="AlphaFoldDB" id="A0AA97M077"/>
<accession>A0AA97M077</accession>
<evidence type="ECO:0000313" key="4">
    <source>
        <dbReference type="Proteomes" id="UP000265719"/>
    </source>
</evidence>
<feature type="compositionally biased region" description="Basic residues" evidence="1">
    <location>
        <begin position="63"/>
        <end position="78"/>
    </location>
</feature>